<dbReference type="Proteomes" id="UP000002072">
    <property type="component" value="Chromosome"/>
</dbReference>
<proteinExistence type="predicted"/>
<keyword evidence="1" id="KW-0812">Transmembrane</keyword>
<keyword evidence="3" id="KW-1185">Reference proteome</keyword>
<dbReference type="EMBL" id="CP001779">
    <property type="protein sequence ID" value="ACZ00728.1"/>
    <property type="molecule type" value="Genomic_DNA"/>
</dbReference>
<dbReference type="OrthoDB" id="95740at2"/>
<evidence type="ECO:0000313" key="3">
    <source>
        <dbReference type="Proteomes" id="UP000002072"/>
    </source>
</evidence>
<evidence type="ECO:0000313" key="2">
    <source>
        <dbReference type="EMBL" id="ACZ00728.1"/>
    </source>
</evidence>
<keyword evidence="1" id="KW-1133">Transmembrane helix</keyword>
<organism evidence="2 3">
    <name type="scientific">Streptobacillus moniliformis (strain ATCC 14647 / DSM 12112 / NCTC 10651 / 9901)</name>
    <dbReference type="NCBI Taxonomy" id="519441"/>
    <lineage>
        <taxon>Bacteria</taxon>
        <taxon>Fusobacteriati</taxon>
        <taxon>Fusobacteriota</taxon>
        <taxon>Fusobacteriia</taxon>
        <taxon>Fusobacteriales</taxon>
        <taxon>Leptotrichiaceae</taxon>
        <taxon>Streptobacillus</taxon>
    </lineage>
</organism>
<dbReference type="HOGENOM" id="CLU_2756177_0_0_0"/>
<feature type="transmembrane region" description="Helical" evidence="1">
    <location>
        <begin position="7"/>
        <end position="30"/>
    </location>
</feature>
<name>D1AWQ2_STRM9</name>
<accession>D1AWQ2</accession>
<evidence type="ECO:0000256" key="1">
    <source>
        <dbReference type="SAM" id="Phobius"/>
    </source>
</evidence>
<sequence>MRNKGISLIYVMIFSSVTLFIVSTIMIFSVEKNNTIDLLLNEQYNKKIFEKEIMREKIRIIDDIDRSDLA</sequence>
<gene>
    <name evidence="2" type="ordered locus">Smon_0243</name>
</gene>
<dbReference type="GeneID" id="29673586"/>
<keyword evidence="1" id="KW-0472">Membrane</keyword>
<dbReference type="AlphaFoldDB" id="D1AWQ2"/>
<dbReference type="RefSeq" id="WP_012858286.1">
    <property type="nucleotide sequence ID" value="NC_013515.1"/>
</dbReference>
<dbReference type="KEGG" id="smf:Smon_0243"/>
<reference evidence="2 3" key="1">
    <citation type="journal article" date="2009" name="Stand. Genomic Sci.">
        <title>Complete genome sequence of Streptobacillus moniliformis type strain (9901T).</title>
        <authorList>
            <person name="Nolan M."/>
            <person name="Gronow S."/>
            <person name="Lapidus A."/>
            <person name="Ivanova N."/>
            <person name="Copeland A."/>
            <person name="Lucas S."/>
            <person name="Del Rio T.G."/>
            <person name="Chen F."/>
            <person name="Tice H."/>
            <person name="Pitluck S."/>
            <person name="Cheng J.F."/>
            <person name="Sims D."/>
            <person name="Meincke L."/>
            <person name="Bruce D."/>
            <person name="Goodwin L."/>
            <person name="Brettin T."/>
            <person name="Han C."/>
            <person name="Detter J.C."/>
            <person name="Ovchinikova G."/>
            <person name="Pati A."/>
            <person name="Mavromatis K."/>
            <person name="Mikhailova N."/>
            <person name="Chen A."/>
            <person name="Palaniappan K."/>
            <person name="Land M."/>
            <person name="Hauser L."/>
            <person name="Chang Y.J."/>
            <person name="Jeffries C.D."/>
            <person name="Rohde M."/>
            <person name="Sproer C."/>
            <person name="Goker M."/>
            <person name="Bristow J."/>
            <person name="Eisen J.A."/>
            <person name="Markowitz V."/>
            <person name="Hugenholtz P."/>
            <person name="Kyrpides N.C."/>
            <person name="Klenk H.P."/>
            <person name="Chain P."/>
        </authorList>
    </citation>
    <scope>NUCLEOTIDE SEQUENCE [LARGE SCALE GENOMIC DNA]</scope>
    <source>
        <strain evidence="3">ATCC 14647 / DSM 12112 / NCTC 10651 / 9901</strain>
    </source>
</reference>
<protein>
    <submittedName>
        <fullName evidence="2">Uncharacterized protein</fullName>
    </submittedName>
</protein>
<dbReference type="STRING" id="519441.Smon_0243"/>